<evidence type="ECO:0000313" key="1">
    <source>
        <dbReference type="EMBL" id="KRY75016.1"/>
    </source>
</evidence>
<proteinExistence type="predicted"/>
<dbReference type="EMBL" id="JYDR01000021">
    <property type="protein sequence ID" value="KRY75016.1"/>
    <property type="molecule type" value="Genomic_DNA"/>
</dbReference>
<sequence length="84" mass="9899">MLEKARTQRSSQELVTLRTLTKTCFQSITFGNDIIFLKRPFLCAVMEENLQQITAIPVLRRALQKTLTDLVYYKSRELKEEEME</sequence>
<dbReference type="AlphaFoldDB" id="A0A0V1EN01"/>
<protein>
    <submittedName>
        <fullName evidence="1">Uncharacterized protein</fullName>
    </submittedName>
</protein>
<organism evidence="1 2">
    <name type="scientific">Trichinella pseudospiralis</name>
    <name type="common">Parasitic roundworm</name>
    <dbReference type="NCBI Taxonomy" id="6337"/>
    <lineage>
        <taxon>Eukaryota</taxon>
        <taxon>Metazoa</taxon>
        <taxon>Ecdysozoa</taxon>
        <taxon>Nematoda</taxon>
        <taxon>Enoplea</taxon>
        <taxon>Dorylaimia</taxon>
        <taxon>Trichinellida</taxon>
        <taxon>Trichinellidae</taxon>
        <taxon>Trichinella</taxon>
    </lineage>
</organism>
<gene>
    <name evidence="1" type="ORF">T4A_13013</name>
</gene>
<reference evidence="1 2" key="1">
    <citation type="submission" date="2015-01" db="EMBL/GenBank/DDBJ databases">
        <title>Evolution of Trichinella species and genotypes.</title>
        <authorList>
            <person name="Korhonen P.K."/>
            <person name="Edoardo P."/>
            <person name="Giuseppe L.R."/>
            <person name="Gasser R.B."/>
        </authorList>
    </citation>
    <scope>NUCLEOTIDE SEQUENCE [LARGE SCALE GENOMIC DNA]</scope>
    <source>
        <strain evidence="1">ISS13</strain>
    </source>
</reference>
<dbReference type="Proteomes" id="UP000054632">
    <property type="component" value="Unassembled WGS sequence"/>
</dbReference>
<evidence type="ECO:0000313" key="2">
    <source>
        <dbReference type="Proteomes" id="UP000054632"/>
    </source>
</evidence>
<accession>A0A0V1EN01</accession>
<name>A0A0V1EN01_TRIPS</name>
<comment type="caution">
    <text evidence="1">The sequence shown here is derived from an EMBL/GenBank/DDBJ whole genome shotgun (WGS) entry which is preliminary data.</text>
</comment>